<dbReference type="InterPro" id="IPR029061">
    <property type="entry name" value="THDP-binding"/>
</dbReference>
<dbReference type="InterPro" id="IPR011766">
    <property type="entry name" value="TPP_enzyme_TPP-bd"/>
</dbReference>
<dbReference type="PANTHER" id="PTHR48084:SF3">
    <property type="entry name" value="SUBUNIT OF PYRUVATE:FLAVODOXIN OXIDOREDUCTASE"/>
    <property type="match status" value="1"/>
</dbReference>
<evidence type="ECO:0000256" key="1">
    <source>
        <dbReference type="ARBA" id="ARBA00023002"/>
    </source>
</evidence>
<sequence>MFGRKKKQPEEEYRSPFPKCVRLDSKPHSFCGGCGHPEVLKAFGFAVDELGLQPRVVFGVDIGCSLLSWNFFNLNSVETHHGRTVPVMAGLRRANPEAIAVAYVGDGGAYAIGAGHLLNSAIRNDNILTVVVNNGLYAMTGGQESPTTHPGWKVTTAPYGADEYYIRAPEIIRNVNPTAFVARGITSRQPELRTLMREALQHVVDGRGFAFLEVLSQCPLNWKTMGDPKETFRRLEQDHAKLFPTGRY</sequence>
<dbReference type="AlphaFoldDB" id="A0A2M7QB12"/>
<dbReference type="GO" id="GO:0016625">
    <property type="term" value="F:oxidoreductase activity, acting on the aldehyde or oxo group of donors, iron-sulfur protein as acceptor"/>
    <property type="evidence" value="ECO:0007669"/>
    <property type="project" value="UniProtKB-ARBA"/>
</dbReference>
<organism evidence="3 4">
    <name type="scientific">Candidatus Uhrbacteria bacterium CG_4_10_14_0_8_um_filter_58_22</name>
    <dbReference type="NCBI Taxonomy" id="1975029"/>
    <lineage>
        <taxon>Bacteria</taxon>
        <taxon>Candidatus Uhriibacteriota</taxon>
    </lineage>
</organism>
<accession>A0A2M7QB12</accession>
<dbReference type="EMBL" id="PFLC01000028">
    <property type="protein sequence ID" value="PIY62739.1"/>
    <property type="molecule type" value="Genomic_DNA"/>
</dbReference>
<proteinExistence type="predicted"/>
<feature type="domain" description="Thiamine pyrophosphate enzyme TPP-binding" evidence="2">
    <location>
        <begin position="70"/>
        <end position="214"/>
    </location>
</feature>
<protein>
    <submittedName>
        <fullName evidence="3">2-oxoglutarate synthase</fullName>
    </submittedName>
</protein>
<evidence type="ECO:0000313" key="4">
    <source>
        <dbReference type="Proteomes" id="UP000230973"/>
    </source>
</evidence>
<comment type="caution">
    <text evidence="3">The sequence shown here is derived from an EMBL/GenBank/DDBJ whole genome shotgun (WGS) entry which is preliminary data.</text>
</comment>
<dbReference type="Gene3D" id="3.40.50.970">
    <property type="match status" value="1"/>
</dbReference>
<evidence type="ECO:0000259" key="2">
    <source>
        <dbReference type="Pfam" id="PF02775"/>
    </source>
</evidence>
<dbReference type="GO" id="GO:0030976">
    <property type="term" value="F:thiamine pyrophosphate binding"/>
    <property type="evidence" value="ECO:0007669"/>
    <property type="project" value="InterPro"/>
</dbReference>
<keyword evidence="1" id="KW-0560">Oxidoreductase</keyword>
<dbReference type="Pfam" id="PF02775">
    <property type="entry name" value="TPP_enzyme_C"/>
    <property type="match status" value="1"/>
</dbReference>
<reference evidence="4" key="1">
    <citation type="submission" date="2017-09" db="EMBL/GenBank/DDBJ databases">
        <title>Depth-based differentiation of microbial function through sediment-hosted aquifers and enrichment of novel symbionts in the deep terrestrial subsurface.</title>
        <authorList>
            <person name="Probst A.J."/>
            <person name="Ladd B."/>
            <person name="Jarett J.K."/>
            <person name="Geller-Mcgrath D.E."/>
            <person name="Sieber C.M.K."/>
            <person name="Emerson J.B."/>
            <person name="Anantharaman K."/>
            <person name="Thomas B.C."/>
            <person name="Malmstrom R."/>
            <person name="Stieglmeier M."/>
            <person name="Klingl A."/>
            <person name="Woyke T."/>
            <person name="Ryan C.M."/>
            <person name="Banfield J.F."/>
        </authorList>
    </citation>
    <scope>NUCLEOTIDE SEQUENCE [LARGE SCALE GENOMIC DNA]</scope>
</reference>
<name>A0A2M7QB12_9BACT</name>
<dbReference type="InterPro" id="IPR051457">
    <property type="entry name" value="2-oxoacid:Fd_oxidoreductase"/>
</dbReference>
<dbReference type="Proteomes" id="UP000230973">
    <property type="component" value="Unassembled WGS sequence"/>
</dbReference>
<dbReference type="PANTHER" id="PTHR48084">
    <property type="entry name" value="2-OXOGLUTARATE OXIDOREDUCTASE SUBUNIT KORB-RELATED"/>
    <property type="match status" value="1"/>
</dbReference>
<dbReference type="GO" id="GO:0045333">
    <property type="term" value="P:cellular respiration"/>
    <property type="evidence" value="ECO:0007669"/>
    <property type="project" value="UniProtKB-ARBA"/>
</dbReference>
<evidence type="ECO:0000313" key="3">
    <source>
        <dbReference type="EMBL" id="PIY62739.1"/>
    </source>
</evidence>
<dbReference type="SUPFAM" id="SSF52518">
    <property type="entry name" value="Thiamin diphosphate-binding fold (THDP-binding)"/>
    <property type="match status" value="1"/>
</dbReference>
<gene>
    <name evidence="3" type="ORF">COY93_02450</name>
</gene>